<name>A0AAN9S1U2_PSOTE</name>
<keyword evidence="6 17" id="KW-0812">Transmembrane</keyword>
<dbReference type="EC" id="2.7.11.1" evidence="2"/>
<keyword evidence="13 17" id="KW-0472">Membrane</keyword>
<dbReference type="SUPFAM" id="SSF56112">
    <property type="entry name" value="Protein kinase-like (PK-like)"/>
    <property type="match status" value="1"/>
</dbReference>
<keyword evidence="11 16" id="KW-0067">ATP-binding</keyword>
<dbReference type="Gene3D" id="3.80.10.10">
    <property type="entry name" value="Ribonuclease Inhibitor"/>
    <property type="match status" value="3"/>
</dbReference>
<dbReference type="GO" id="GO:0005524">
    <property type="term" value="F:ATP binding"/>
    <property type="evidence" value="ECO:0007669"/>
    <property type="project" value="UniProtKB-UniRule"/>
</dbReference>
<dbReference type="AlphaFoldDB" id="A0AAN9S1U2"/>
<dbReference type="PROSITE" id="PS00107">
    <property type="entry name" value="PROTEIN_KINASE_ATP"/>
    <property type="match status" value="1"/>
</dbReference>
<dbReference type="GO" id="GO:0004674">
    <property type="term" value="F:protein serine/threonine kinase activity"/>
    <property type="evidence" value="ECO:0007669"/>
    <property type="project" value="UniProtKB-KW"/>
</dbReference>
<evidence type="ECO:0000256" key="13">
    <source>
        <dbReference type="ARBA" id="ARBA00023136"/>
    </source>
</evidence>
<dbReference type="PROSITE" id="PS50011">
    <property type="entry name" value="PROTEIN_KINASE_DOM"/>
    <property type="match status" value="1"/>
</dbReference>
<evidence type="ECO:0000256" key="6">
    <source>
        <dbReference type="ARBA" id="ARBA00022692"/>
    </source>
</evidence>
<sequence length="947" mass="105682">MLPLVLIALNYFLFTIAQTYNEDLTALVSLTKTWQWQNKPSNWEGPDPCDDGWDGIKCSKSRVTSIILTGLDIKGQLSEQIGLLSELQILDLSHNKGLTGPLPNSIGNLTKLSNLFLDGCGFNGRIPDEIGYLKELVFLALNSNNFSGRIPASIGNLSKLNWLDITDNQLEGPIPISNGSTPGLDMLLNTKHFHFGKNKLSGPIPAQLFSTEMTLIHLLFEYNEFDGNIPSTLGLVQSLEVVSLDGNLLSGHVPLNISNLTNLNELYLSNNKLSGSLPNLQGMNLLIYLDMSNNSFVESDFPGWISTLDNLSTLKMENTGLQGQIPDSLFNLSKLKNVILKDNRINGSLDIGDTYSKQLQVIDLQNNRIENFKQHDMVPSSIKIKLVHNPVCEESGVARSYCSNPEPSVPPTTTKNCEYAACSSGQVFSAHCKCSYPYTGTLRFRTPSFFDWGNETSLQERLMHIFQYCNLPVDSVSLSHRDNYPYLGFTLQIFPSNRDYFNQPEILRICSALSNLTMDAFYFYPDEYQHYGESTESSKSSDVGIIIRAAVGGGSALLVLLLIAGGYALWLKKNAAKAIQQSCPFGSGDSRDRSSSIPQLKGARRFSFEEVKKYTNNFSQDNDIGSGGYGKVYRGILPNGQLIAIKRAQKESMQGGFQFKAEVELLSRVHHKNLVSLLGFCFERGEQILVYEYISNGTLKDAIGKSVIIRLDWTRRLKIALDIARGLDYLHQHANPPIIHRDIKSGNILLDQRLNAKVADFGLSKMVDFEKDHVTTEVKGTMGYLDPEYYTSEQLTEKSDVYSYGVLMLELITAKRPIERGNYIVKVVRKEIDKTKDLYGLEKIVDPTIGARSTLKGFEMFVDLAIKCVEDSRADRPTMNDVVKEIENLLFSAGLNSNESTSSSYDENKIYITFGIYKRRGFLFARLVTGVLVIRGSEPWLISLDPG</sequence>
<proteinExistence type="predicted"/>
<dbReference type="FunFam" id="3.80.10.10:FF:000363">
    <property type="entry name" value="Leucine-rich repeat family protein"/>
    <property type="match status" value="1"/>
</dbReference>
<dbReference type="InterPro" id="IPR008271">
    <property type="entry name" value="Ser/Thr_kinase_AS"/>
</dbReference>
<dbReference type="InterPro" id="IPR001611">
    <property type="entry name" value="Leu-rich_rpt"/>
</dbReference>
<keyword evidence="14" id="KW-0675">Receptor</keyword>
<organism evidence="20 21">
    <name type="scientific">Psophocarpus tetragonolobus</name>
    <name type="common">Winged bean</name>
    <name type="synonym">Dolichos tetragonolobus</name>
    <dbReference type="NCBI Taxonomy" id="3891"/>
    <lineage>
        <taxon>Eukaryota</taxon>
        <taxon>Viridiplantae</taxon>
        <taxon>Streptophyta</taxon>
        <taxon>Embryophyta</taxon>
        <taxon>Tracheophyta</taxon>
        <taxon>Spermatophyta</taxon>
        <taxon>Magnoliopsida</taxon>
        <taxon>eudicotyledons</taxon>
        <taxon>Gunneridae</taxon>
        <taxon>Pentapetalae</taxon>
        <taxon>rosids</taxon>
        <taxon>fabids</taxon>
        <taxon>Fabales</taxon>
        <taxon>Fabaceae</taxon>
        <taxon>Papilionoideae</taxon>
        <taxon>50 kb inversion clade</taxon>
        <taxon>NPAAA clade</taxon>
        <taxon>indigoferoid/millettioid clade</taxon>
        <taxon>Phaseoleae</taxon>
        <taxon>Psophocarpus</taxon>
    </lineage>
</organism>
<evidence type="ECO:0000256" key="3">
    <source>
        <dbReference type="ARBA" id="ARBA00022527"/>
    </source>
</evidence>
<gene>
    <name evidence="20" type="ORF">VNO78_22425</name>
</gene>
<evidence type="ECO:0000256" key="7">
    <source>
        <dbReference type="ARBA" id="ARBA00022729"/>
    </source>
</evidence>
<evidence type="ECO:0000256" key="15">
    <source>
        <dbReference type="ARBA" id="ARBA00023180"/>
    </source>
</evidence>
<keyword evidence="4" id="KW-0433">Leucine-rich repeat</keyword>
<dbReference type="PROSITE" id="PS51450">
    <property type="entry name" value="LRR"/>
    <property type="match status" value="1"/>
</dbReference>
<keyword evidence="8" id="KW-0677">Repeat</keyword>
<evidence type="ECO:0000256" key="16">
    <source>
        <dbReference type="PROSITE-ProRule" id="PRU10141"/>
    </source>
</evidence>
<dbReference type="InterPro" id="IPR032675">
    <property type="entry name" value="LRR_dom_sf"/>
</dbReference>
<dbReference type="Pfam" id="PF00560">
    <property type="entry name" value="LRR_1"/>
    <property type="match status" value="3"/>
</dbReference>
<evidence type="ECO:0000256" key="2">
    <source>
        <dbReference type="ARBA" id="ARBA00012513"/>
    </source>
</evidence>
<dbReference type="InterPro" id="IPR011009">
    <property type="entry name" value="Kinase-like_dom_sf"/>
</dbReference>
<reference evidence="20 21" key="1">
    <citation type="submission" date="2024-01" db="EMBL/GenBank/DDBJ databases">
        <title>The genomes of 5 underutilized Papilionoideae crops provide insights into root nodulation and disease resistanc.</title>
        <authorList>
            <person name="Jiang F."/>
        </authorList>
    </citation>
    <scope>NUCLEOTIDE SEQUENCE [LARGE SCALE GENOMIC DNA]</scope>
    <source>
        <strain evidence="20">DUOXIRENSHENG_FW03</strain>
        <tissue evidence="20">Leaves</tissue>
    </source>
</reference>
<dbReference type="Gene3D" id="3.30.200.20">
    <property type="entry name" value="Phosphorylase Kinase, domain 1"/>
    <property type="match status" value="1"/>
</dbReference>
<dbReference type="SUPFAM" id="SSF52058">
    <property type="entry name" value="L domain-like"/>
    <property type="match status" value="1"/>
</dbReference>
<evidence type="ECO:0000313" key="21">
    <source>
        <dbReference type="Proteomes" id="UP001386955"/>
    </source>
</evidence>
<keyword evidence="5" id="KW-0808">Transferase</keyword>
<keyword evidence="12 17" id="KW-1133">Transmembrane helix</keyword>
<dbReference type="Pfam" id="PF00069">
    <property type="entry name" value="Pkinase"/>
    <property type="match status" value="1"/>
</dbReference>
<keyword evidence="3" id="KW-0723">Serine/threonine-protein kinase</keyword>
<evidence type="ECO:0000259" key="19">
    <source>
        <dbReference type="PROSITE" id="PS50011"/>
    </source>
</evidence>
<evidence type="ECO:0000256" key="4">
    <source>
        <dbReference type="ARBA" id="ARBA00022614"/>
    </source>
</evidence>
<evidence type="ECO:0000256" key="12">
    <source>
        <dbReference type="ARBA" id="ARBA00022989"/>
    </source>
</evidence>
<dbReference type="SMART" id="SM00220">
    <property type="entry name" value="S_TKc"/>
    <property type="match status" value="1"/>
</dbReference>
<dbReference type="FunFam" id="3.80.10.10:FF:000542">
    <property type="entry name" value="Leucine-rich repeat protein kinase family protein"/>
    <property type="match status" value="1"/>
</dbReference>
<dbReference type="EMBL" id="JAYMYS010000006">
    <property type="protein sequence ID" value="KAK7387638.1"/>
    <property type="molecule type" value="Genomic_DNA"/>
</dbReference>
<dbReference type="Proteomes" id="UP001386955">
    <property type="component" value="Unassembled WGS sequence"/>
</dbReference>
<evidence type="ECO:0000256" key="1">
    <source>
        <dbReference type="ARBA" id="ARBA00004479"/>
    </source>
</evidence>
<dbReference type="GO" id="GO:0016020">
    <property type="term" value="C:membrane"/>
    <property type="evidence" value="ECO:0007669"/>
    <property type="project" value="UniProtKB-SubCell"/>
</dbReference>
<accession>A0AAN9S1U2</accession>
<dbReference type="CDD" id="cd14066">
    <property type="entry name" value="STKc_IRAK"/>
    <property type="match status" value="1"/>
</dbReference>
<keyword evidence="9 16" id="KW-0547">Nucleotide-binding</keyword>
<dbReference type="PANTHER" id="PTHR45974:SF266">
    <property type="entry name" value="LEUCINE-RICH REPEAT RECEPTOR PROTEIN KINASE HPCA1"/>
    <property type="match status" value="1"/>
</dbReference>
<evidence type="ECO:0000256" key="14">
    <source>
        <dbReference type="ARBA" id="ARBA00023170"/>
    </source>
</evidence>
<dbReference type="FunFam" id="3.30.200.20:FF:000328">
    <property type="entry name" value="Leucine-rich repeat protein kinase family protein"/>
    <property type="match status" value="1"/>
</dbReference>
<feature type="chain" id="PRO_5043027850" description="non-specific serine/threonine protein kinase" evidence="18">
    <location>
        <begin position="18"/>
        <end position="947"/>
    </location>
</feature>
<evidence type="ECO:0000256" key="17">
    <source>
        <dbReference type="SAM" id="Phobius"/>
    </source>
</evidence>
<keyword evidence="21" id="KW-1185">Reference proteome</keyword>
<keyword evidence="7 18" id="KW-0732">Signal</keyword>
<feature type="signal peptide" evidence="18">
    <location>
        <begin position="1"/>
        <end position="17"/>
    </location>
</feature>
<evidence type="ECO:0000256" key="11">
    <source>
        <dbReference type="ARBA" id="ARBA00022840"/>
    </source>
</evidence>
<dbReference type="PANTHER" id="PTHR45974">
    <property type="entry name" value="RECEPTOR-LIKE PROTEIN 55"/>
    <property type="match status" value="1"/>
</dbReference>
<evidence type="ECO:0000256" key="18">
    <source>
        <dbReference type="SAM" id="SignalP"/>
    </source>
</evidence>
<feature type="binding site" evidence="16">
    <location>
        <position position="646"/>
    </location>
    <ligand>
        <name>ATP</name>
        <dbReference type="ChEBI" id="CHEBI:30616"/>
    </ligand>
</feature>
<protein>
    <recommendedName>
        <fullName evidence="2">non-specific serine/threonine protein kinase</fullName>
        <ecNumber evidence="2">2.7.11.1</ecNumber>
    </recommendedName>
</protein>
<keyword evidence="15" id="KW-0325">Glycoprotein</keyword>
<comment type="subcellular location">
    <subcellularLocation>
        <location evidence="1">Membrane</location>
        <topology evidence="1">Single-pass type I membrane protein</topology>
    </subcellularLocation>
</comment>
<evidence type="ECO:0000256" key="5">
    <source>
        <dbReference type="ARBA" id="ARBA00022679"/>
    </source>
</evidence>
<evidence type="ECO:0000256" key="8">
    <source>
        <dbReference type="ARBA" id="ARBA00022737"/>
    </source>
</evidence>
<evidence type="ECO:0000256" key="9">
    <source>
        <dbReference type="ARBA" id="ARBA00022741"/>
    </source>
</evidence>
<dbReference type="PROSITE" id="PS00108">
    <property type="entry name" value="PROTEIN_KINASE_ST"/>
    <property type="match status" value="1"/>
</dbReference>
<keyword evidence="10" id="KW-0418">Kinase</keyword>
<feature type="domain" description="Protein kinase" evidence="19">
    <location>
        <begin position="618"/>
        <end position="891"/>
    </location>
</feature>
<dbReference type="FunFam" id="1.10.510.10:FF:000453">
    <property type="entry name" value="LRR receptor-like serine/threonine-protein kinase HSL2"/>
    <property type="match status" value="1"/>
</dbReference>
<feature type="transmembrane region" description="Helical" evidence="17">
    <location>
        <begin position="545"/>
        <end position="570"/>
    </location>
</feature>
<evidence type="ECO:0000256" key="10">
    <source>
        <dbReference type="ARBA" id="ARBA00022777"/>
    </source>
</evidence>
<dbReference type="Gene3D" id="1.10.510.10">
    <property type="entry name" value="Transferase(Phosphotransferase) domain 1"/>
    <property type="match status" value="1"/>
</dbReference>
<dbReference type="InterPro" id="IPR017441">
    <property type="entry name" value="Protein_kinase_ATP_BS"/>
</dbReference>
<evidence type="ECO:0000313" key="20">
    <source>
        <dbReference type="EMBL" id="KAK7387638.1"/>
    </source>
</evidence>
<dbReference type="InterPro" id="IPR000719">
    <property type="entry name" value="Prot_kinase_dom"/>
</dbReference>
<comment type="caution">
    <text evidence="20">The sequence shown here is derived from an EMBL/GenBank/DDBJ whole genome shotgun (WGS) entry which is preliminary data.</text>
</comment>